<evidence type="ECO:0000259" key="7">
    <source>
        <dbReference type="SMART" id="SM00967"/>
    </source>
</evidence>
<organism evidence="8 9">
    <name type="scientific">Ferrimonas gelatinilytica</name>
    <dbReference type="NCBI Taxonomy" id="1255257"/>
    <lineage>
        <taxon>Bacteria</taxon>
        <taxon>Pseudomonadati</taxon>
        <taxon>Pseudomonadota</taxon>
        <taxon>Gammaproteobacteria</taxon>
        <taxon>Alteromonadales</taxon>
        <taxon>Ferrimonadaceae</taxon>
        <taxon>Ferrimonas</taxon>
    </lineage>
</organism>
<dbReference type="Pfam" id="PF00588">
    <property type="entry name" value="SpoU_methylase"/>
    <property type="match status" value="1"/>
</dbReference>
<dbReference type="CDD" id="cd18103">
    <property type="entry name" value="SpoU-like_RlmB"/>
    <property type="match status" value="1"/>
</dbReference>
<dbReference type="SUPFAM" id="SSF75217">
    <property type="entry name" value="alpha/beta knot"/>
    <property type="match status" value="1"/>
</dbReference>
<name>A0ABP9S0D8_9GAMM</name>
<keyword evidence="2 6" id="KW-0698">rRNA processing</keyword>
<evidence type="ECO:0000256" key="6">
    <source>
        <dbReference type="HAMAP-Rule" id="MF_01887"/>
    </source>
</evidence>
<dbReference type="EMBL" id="BAABLF010000007">
    <property type="protein sequence ID" value="GAA5189852.1"/>
    <property type="molecule type" value="Genomic_DNA"/>
</dbReference>
<comment type="caution">
    <text evidence="8">The sequence shown here is derived from an EMBL/GenBank/DDBJ whole genome shotgun (WGS) entry which is preliminary data.</text>
</comment>
<dbReference type="InterPro" id="IPR029028">
    <property type="entry name" value="Alpha/beta_knot_MTases"/>
</dbReference>
<evidence type="ECO:0000256" key="3">
    <source>
        <dbReference type="ARBA" id="ARBA00022603"/>
    </source>
</evidence>
<dbReference type="SUPFAM" id="SSF55315">
    <property type="entry name" value="L30e-like"/>
    <property type="match status" value="1"/>
</dbReference>
<dbReference type="InterPro" id="IPR004441">
    <property type="entry name" value="rRNA_MeTrfase_TrmH"/>
</dbReference>
<keyword evidence="1 6" id="KW-0963">Cytoplasm</keyword>
<feature type="binding site" evidence="6">
    <location>
        <position position="217"/>
    </location>
    <ligand>
        <name>S-adenosyl-L-methionine</name>
        <dbReference type="ChEBI" id="CHEBI:59789"/>
    </ligand>
</feature>
<feature type="binding site" evidence="6">
    <location>
        <position position="226"/>
    </location>
    <ligand>
        <name>S-adenosyl-L-methionine</name>
        <dbReference type="ChEBI" id="CHEBI:59789"/>
    </ligand>
</feature>
<keyword evidence="9" id="KW-1185">Reference proteome</keyword>
<dbReference type="Gene3D" id="3.30.1330.30">
    <property type="match status" value="1"/>
</dbReference>
<dbReference type="EC" id="2.1.1.185" evidence="6"/>
<dbReference type="Pfam" id="PF08032">
    <property type="entry name" value="SpoU_sub_bind"/>
    <property type="match status" value="1"/>
</dbReference>
<comment type="function">
    <text evidence="6">Specifically methylates the ribose of guanosine 2251 in 23S rRNA.</text>
</comment>
<feature type="binding site" evidence="6">
    <location>
        <position position="197"/>
    </location>
    <ligand>
        <name>S-adenosyl-L-methionine</name>
        <dbReference type="ChEBI" id="CHEBI:59789"/>
    </ligand>
</feature>
<evidence type="ECO:0000256" key="5">
    <source>
        <dbReference type="ARBA" id="ARBA00022691"/>
    </source>
</evidence>
<dbReference type="NCBIfam" id="NF008386">
    <property type="entry name" value="PRK11181.1"/>
    <property type="match status" value="1"/>
</dbReference>
<protein>
    <recommendedName>
        <fullName evidence="6">23S rRNA (guanosine-2'-O-)-methyltransferase RlmB</fullName>
        <ecNumber evidence="6">2.1.1.185</ecNumber>
    </recommendedName>
    <alternativeName>
        <fullName evidence="6">23S rRNA (guanosine2251 2'-O)-methyltransferase</fullName>
    </alternativeName>
    <alternativeName>
        <fullName evidence="6">23S rRNA Gm2251 2'-O-methyltransferase</fullName>
    </alternativeName>
</protein>
<comment type="similarity">
    <text evidence="6">Belongs to the class IV-like SAM-binding methyltransferase superfamily. RNA methyltransferase TrmH family. RlmB subfamily.</text>
</comment>
<dbReference type="InterPro" id="IPR001537">
    <property type="entry name" value="SpoU_MeTrfase"/>
</dbReference>
<dbReference type="InterPro" id="IPR013123">
    <property type="entry name" value="SpoU_subst-bd"/>
</dbReference>
<comment type="subcellular location">
    <subcellularLocation>
        <location evidence="6">Cytoplasm</location>
    </subcellularLocation>
</comment>
<keyword evidence="4 6" id="KW-0808">Transferase</keyword>
<evidence type="ECO:0000313" key="9">
    <source>
        <dbReference type="Proteomes" id="UP001501600"/>
    </source>
</evidence>
<dbReference type="HAMAP" id="MF_01887">
    <property type="entry name" value="23SrRNA_methyltr_B"/>
    <property type="match status" value="1"/>
</dbReference>
<dbReference type="Proteomes" id="UP001501600">
    <property type="component" value="Unassembled WGS sequence"/>
</dbReference>
<accession>A0ABP9S0D8</accession>
<dbReference type="InterPro" id="IPR024915">
    <property type="entry name" value="23S_rRNA_MeTrfase_RlmB"/>
</dbReference>
<evidence type="ECO:0000256" key="4">
    <source>
        <dbReference type="ARBA" id="ARBA00022679"/>
    </source>
</evidence>
<evidence type="ECO:0000313" key="8">
    <source>
        <dbReference type="EMBL" id="GAA5189852.1"/>
    </source>
</evidence>
<dbReference type="PANTHER" id="PTHR46429:SF1">
    <property type="entry name" value="23S RRNA (GUANOSINE-2'-O-)-METHYLTRANSFERASE RLMB"/>
    <property type="match status" value="1"/>
</dbReference>
<comment type="catalytic activity">
    <reaction evidence="6">
        <text>guanosine(2251) in 23S rRNA + S-adenosyl-L-methionine = 2'-O-methylguanosine(2251) in 23S rRNA + S-adenosyl-L-homocysteine + H(+)</text>
        <dbReference type="Rhea" id="RHEA:24140"/>
        <dbReference type="Rhea" id="RHEA-COMP:10239"/>
        <dbReference type="Rhea" id="RHEA-COMP:10241"/>
        <dbReference type="ChEBI" id="CHEBI:15378"/>
        <dbReference type="ChEBI" id="CHEBI:57856"/>
        <dbReference type="ChEBI" id="CHEBI:59789"/>
        <dbReference type="ChEBI" id="CHEBI:74269"/>
        <dbReference type="ChEBI" id="CHEBI:74445"/>
        <dbReference type="EC" id="2.1.1.185"/>
    </reaction>
</comment>
<feature type="domain" description="RNA 2-O ribose methyltransferase substrate binding" evidence="7">
    <location>
        <begin position="5"/>
        <end position="81"/>
    </location>
</feature>
<dbReference type="PANTHER" id="PTHR46429">
    <property type="entry name" value="23S RRNA (GUANOSINE-2'-O-)-METHYLTRANSFERASE RLMB"/>
    <property type="match status" value="1"/>
</dbReference>
<dbReference type="NCBIfam" id="TIGR00186">
    <property type="entry name" value="rRNA_methyl_3"/>
    <property type="match status" value="1"/>
</dbReference>
<dbReference type="SMART" id="SM00967">
    <property type="entry name" value="SpoU_sub_bind"/>
    <property type="match status" value="1"/>
</dbReference>
<proteinExistence type="inferred from homology"/>
<dbReference type="InterPro" id="IPR029064">
    <property type="entry name" value="Ribosomal_eL30-like_sf"/>
</dbReference>
<reference evidence="9" key="1">
    <citation type="journal article" date="2019" name="Int. J. Syst. Evol. Microbiol.">
        <title>The Global Catalogue of Microorganisms (GCM) 10K type strain sequencing project: providing services to taxonomists for standard genome sequencing and annotation.</title>
        <authorList>
            <consortium name="The Broad Institute Genomics Platform"/>
            <consortium name="The Broad Institute Genome Sequencing Center for Infectious Disease"/>
            <person name="Wu L."/>
            <person name="Ma J."/>
        </authorList>
    </citation>
    <scope>NUCLEOTIDE SEQUENCE [LARGE SCALE GENOMIC DNA]</scope>
    <source>
        <strain evidence="9">JCM 18720</strain>
    </source>
</reference>
<dbReference type="InterPro" id="IPR029026">
    <property type="entry name" value="tRNA_m1G_MTases_N"/>
</dbReference>
<evidence type="ECO:0000256" key="1">
    <source>
        <dbReference type="ARBA" id="ARBA00022490"/>
    </source>
</evidence>
<evidence type="ECO:0000256" key="2">
    <source>
        <dbReference type="ARBA" id="ARBA00022552"/>
    </source>
</evidence>
<keyword evidence="5 6" id="KW-0949">S-adenosyl-L-methionine</keyword>
<dbReference type="Gene3D" id="3.40.1280.10">
    <property type="match status" value="1"/>
</dbReference>
<gene>
    <name evidence="6 8" type="primary">rlmB</name>
    <name evidence="8" type="ORF">GCM10025772_13200</name>
</gene>
<sequence>MKHEMVFGLHAVEALLNRAPERIKELWLLKGREDERLQGVADLAAGFGVRPQLCARKVLDEKAGSSQHQGVVVRCVAEPTKGEHELDALLDGLETPFLLVLDGVTDPHNLGACLRSADAAGVHGVIVPKDRSVGMTGVVRKVAVGAAESVPLFQVTNLARTLRHLQERGVWLVGAAGEATHTLYDSKLVGPVAITMGAEGKGLRRLTREVCDELIAIPMAGAVSSLNVSVATGICLFEAVRQRRG</sequence>
<dbReference type="RefSeq" id="WP_345316259.1">
    <property type="nucleotide sequence ID" value="NZ_BAABLF010000007.1"/>
</dbReference>
<keyword evidence="3 6" id="KW-0489">Methyltransferase</keyword>